<feature type="region of interest" description="Disordered" evidence="15">
    <location>
        <begin position="866"/>
        <end position="896"/>
    </location>
</feature>
<evidence type="ECO:0000256" key="15">
    <source>
        <dbReference type="SAM" id="MobiDB-lite"/>
    </source>
</evidence>
<evidence type="ECO:0000256" key="6">
    <source>
        <dbReference type="ARBA" id="ARBA00022536"/>
    </source>
</evidence>
<dbReference type="GO" id="GO:0006888">
    <property type="term" value="P:endoplasmic reticulum to Golgi vesicle-mediated transport"/>
    <property type="evidence" value="ECO:0007669"/>
    <property type="project" value="TreeGrafter"/>
</dbReference>
<dbReference type="EMBL" id="JAAGNN010000004">
    <property type="protein sequence ID" value="KAF4089878.1"/>
    <property type="molecule type" value="Genomic_DNA"/>
</dbReference>
<protein>
    <recommendedName>
        <fullName evidence="20">Thyroid hormone receptor interactor 11</fullName>
    </recommendedName>
</protein>
<feature type="coiled-coil region" evidence="14">
    <location>
        <begin position="1636"/>
        <end position="1772"/>
    </location>
</feature>
<dbReference type="PANTHER" id="PTHR18921">
    <property type="entry name" value="MYOSIN HEAVY CHAIN - RELATED"/>
    <property type="match status" value="1"/>
</dbReference>
<evidence type="ECO:0000256" key="10">
    <source>
        <dbReference type="ARBA" id="ARBA00023054"/>
    </source>
</evidence>
<dbReference type="InterPro" id="IPR009030">
    <property type="entry name" value="Growth_fac_rcpt_cys_sf"/>
</dbReference>
<dbReference type="PROSITE" id="PS50026">
    <property type="entry name" value="EGF_3"/>
    <property type="match status" value="4"/>
</dbReference>
<evidence type="ECO:0000259" key="17">
    <source>
        <dbReference type="PROSITE" id="PS50913"/>
    </source>
</evidence>
<keyword evidence="6 13" id="KW-0245">EGF-like domain</keyword>
<evidence type="ECO:0008006" key="20">
    <source>
        <dbReference type="Google" id="ProtNLM"/>
    </source>
</evidence>
<dbReference type="InterPro" id="IPR026823">
    <property type="entry name" value="cEGF"/>
</dbReference>
<dbReference type="Pfam" id="PF10375">
    <property type="entry name" value="GRAB"/>
    <property type="match status" value="1"/>
</dbReference>
<feature type="domain" description="EGF-like" evidence="16">
    <location>
        <begin position="2077"/>
        <end position="2117"/>
    </location>
</feature>
<evidence type="ECO:0000313" key="18">
    <source>
        <dbReference type="EMBL" id="KAF4089878.1"/>
    </source>
</evidence>
<dbReference type="FunFam" id="2.10.25.10:FF:000240">
    <property type="entry name" value="Vitamin K-dependent protein S"/>
    <property type="match status" value="1"/>
</dbReference>
<dbReference type="PROSITE" id="PS01187">
    <property type="entry name" value="EGF_CA"/>
    <property type="match status" value="2"/>
</dbReference>
<evidence type="ECO:0000256" key="8">
    <source>
        <dbReference type="ARBA" id="ARBA00022837"/>
    </source>
</evidence>
<dbReference type="PROSITE" id="PS01186">
    <property type="entry name" value="EGF_2"/>
    <property type="match status" value="4"/>
</dbReference>
<dbReference type="PROSITE" id="PS50913">
    <property type="entry name" value="GRIP"/>
    <property type="match status" value="1"/>
</dbReference>
<evidence type="ECO:0000256" key="14">
    <source>
        <dbReference type="SAM" id="Coils"/>
    </source>
</evidence>
<dbReference type="InterPro" id="IPR001881">
    <property type="entry name" value="EGF-like_Ca-bd_dom"/>
</dbReference>
<keyword evidence="8" id="KW-0106">Calcium</keyword>
<feature type="coiled-coil region" evidence="14">
    <location>
        <begin position="1021"/>
        <end position="1048"/>
    </location>
</feature>
<dbReference type="SMART" id="SM00181">
    <property type="entry name" value="EGF"/>
    <property type="match status" value="5"/>
</dbReference>
<comment type="caution">
    <text evidence="18">The sequence shown here is derived from an EMBL/GenBank/DDBJ whole genome shotgun (WGS) entry which is preliminary data.</text>
</comment>
<feature type="coiled-coil region" evidence="14">
    <location>
        <begin position="59"/>
        <end position="132"/>
    </location>
</feature>
<reference evidence="18 19" key="1">
    <citation type="submission" date="2020-02" db="EMBL/GenBank/DDBJ databases">
        <title>A chromosome-scale genome assembly of the black bullhead catfish (Ameiurus melas).</title>
        <authorList>
            <person name="Wen M."/>
            <person name="Zham M."/>
            <person name="Cabau C."/>
            <person name="Klopp C."/>
            <person name="Donnadieu C."/>
            <person name="Roques C."/>
            <person name="Bouchez O."/>
            <person name="Lampietro C."/>
            <person name="Jouanno E."/>
            <person name="Herpin A."/>
            <person name="Louis A."/>
            <person name="Berthelot C."/>
            <person name="Parey E."/>
            <person name="Roest-Crollius H."/>
            <person name="Braasch I."/>
            <person name="Postlethwait J."/>
            <person name="Robinson-Rechavi M."/>
            <person name="Echchiki A."/>
            <person name="Begum T."/>
            <person name="Montfort J."/>
            <person name="Schartl M."/>
            <person name="Bobe J."/>
            <person name="Guiguen Y."/>
        </authorList>
    </citation>
    <scope>NUCLEOTIDE SEQUENCE [LARGE SCALE GENOMIC DNA]</scope>
    <source>
        <strain evidence="18">M_S1</strain>
        <tissue evidence="18">Blood</tissue>
    </source>
</reference>
<keyword evidence="11" id="KW-1015">Disulfide bond</keyword>
<comment type="similarity">
    <text evidence="3">Belongs to the fibulin family.</text>
</comment>
<dbReference type="GO" id="GO:0031267">
    <property type="term" value="F:small GTPase binding"/>
    <property type="evidence" value="ECO:0007669"/>
    <property type="project" value="TreeGrafter"/>
</dbReference>
<dbReference type="InterPro" id="IPR000742">
    <property type="entry name" value="EGF"/>
</dbReference>
<evidence type="ECO:0000256" key="2">
    <source>
        <dbReference type="ARBA" id="ARBA00004555"/>
    </source>
</evidence>
<dbReference type="FunFam" id="2.10.25.10:FF:000010">
    <property type="entry name" value="Pro-epidermal growth factor"/>
    <property type="match status" value="1"/>
</dbReference>
<evidence type="ECO:0000256" key="9">
    <source>
        <dbReference type="ARBA" id="ARBA00023034"/>
    </source>
</evidence>
<dbReference type="InterPro" id="IPR055088">
    <property type="entry name" value="Fibulin_C"/>
</dbReference>
<feature type="compositionally biased region" description="Basic and acidic residues" evidence="15">
    <location>
        <begin position="866"/>
        <end position="886"/>
    </location>
</feature>
<feature type="coiled-coil region" evidence="14">
    <location>
        <begin position="1351"/>
        <end position="1483"/>
    </location>
</feature>
<keyword evidence="9" id="KW-0333">Golgi apparatus</keyword>
<name>A0A7J6B811_AMEME</name>
<organism evidence="18 19">
    <name type="scientific">Ameiurus melas</name>
    <name type="common">Black bullhead</name>
    <name type="synonym">Silurus melas</name>
    <dbReference type="NCBI Taxonomy" id="219545"/>
    <lineage>
        <taxon>Eukaryota</taxon>
        <taxon>Metazoa</taxon>
        <taxon>Chordata</taxon>
        <taxon>Craniata</taxon>
        <taxon>Vertebrata</taxon>
        <taxon>Euteleostomi</taxon>
        <taxon>Actinopterygii</taxon>
        <taxon>Neopterygii</taxon>
        <taxon>Teleostei</taxon>
        <taxon>Ostariophysi</taxon>
        <taxon>Siluriformes</taxon>
        <taxon>Ictaluridae</taxon>
        <taxon>Ameiurus</taxon>
    </lineage>
</organism>
<dbReference type="Gene3D" id="2.10.25.10">
    <property type="entry name" value="Laminin"/>
    <property type="match status" value="5"/>
</dbReference>
<evidence type="ECO:0000256" key="13">
    <source>
        <dbReference type="PROSITE-ProRule" id="PRU00076"/>
    </source>
</evidence>
<keyword evidence="10 14" id="KW-0175">Coiled coil</keyword>
<dbReference type="InterPro" id="IPR019459">
    <property type="entry name" value="GRAB"/>
</dbReference>
<dbReference type="InterPro" id="IPR018097">
    <property type="entry name" value="EGF_Ca-bd_CS"/>
</dbReference>
<feature type="domain" description="EGF-like" evidence="16">
    <location>
        <begin position="2157"/>
        <end position="2195"/>
    </location>
</feature>
<evidence type="ECO:0000256" key="7">
    <source>
        <dbReference type="ARBA" id="ARBA00022737"/>
    </source>
</evidence>
<dbReference type="Pfam" id="PF22914">
    <property type="entry name" value="Fibulin_C"/>
    <property type="match status" value="1"/>
</dbReference>
<feature type="coiled-coil region" evidence="14">
    <location>
        <begin position="1523"/>
        <end position="1599"/>
    </location>
</feature>
<dbReference type="SMART" id="SM00179">
    <property type="entry name" value="EGF_CA"/>
    <property type="match status" value="6"/>
</dbReference>
<dbReference type="CDD" id="cd00054">
    <property type="entry name" value="EGF_CA"/>
    <property type="match status" value="6"/>
</dbReference>
<evidence type="ECO:0000259" key="16">
    <source>
        <dbReference type="PROSITE" id="PS50026"/>
    </source>
</evidence>
<comment type="caution">
    <text evidence="13">Lacks conserved residue(s) required for the propagation of feature annotation.</text>
</comment>
<dbReference type="PROSITE" id="PS00010">
    <property type="entry name" value="ASX_HYDROXYL"/>
    <property type="match status" value="4"/>
</dbReference>
<dbReference type="Pfam" id="PF12662">
    <property type="entry name" value="cEGF"/>
    <property type="match status" value="1"/>
</dbReference>
<evidence type="ECO:0000256" key="3">
    <source>
        <dbReference type="ARBA" id="ARBA00006127"/>
    </source>
</evidence>
<dbReference type="SUPFAM" id="SSF57184">
    <property type="entry name" value="Growth factor receptor domain"/>
    <property type="match status" value="1"/>
</dbReference>
<keyword evidence="5" id="KW-0272">Extracellular matrix</keyword>
<dbReference type="InterPro" id="IPR049883">
    <property type="entry name" value="NOTCH1_EGF-like"/>
</dbReference>
<dbReference type="Pfam" id="PF07645">
    <property type="entry name" value="EGF_CA"/>
    <property type="match status" value="4"/>
</dbReference>
<proteinExistence type="inferred from homology"/>
<dbReference type="FunFam" id="2.10.25.10:FF:000190">
    <property type="entry name" value="fibulin-5 isoform X2"/>
    <property type="match status" value="1"/>
</dbReference>
<sequence>MASWLGGLGSGLGQSLGQVGGSLSSFTGQISSFTKDILLEGAEEVGDAATELHVSNSKLLELESALSAQKSEYERLRRINGELEEKLEAAEIQVKQQSAEYRTVLQQKEVDISHLKARQSSLQEEVQKLRLSAQDFSSSASDPAVLPVTTVATTAGSSSFLSRPSAGHHGFHGDEVDLSDVLWSQQEINRLSHEVQRLEADLAHWRRVAQASKVSGAEKGDHGEILKLQRTIKELREEMGHEVDEHQHELTALQDAHRQKMADMAKRHRDELAEYEERIEELEEQLQSGTAATLHASAAASPDSSKLEELQAAIRSLREEAELQNTKCSELAASLEEARRRGAELQREKDEAKAENSELLQNYTRLQSSVSELQTRVQEQESKAMVKAQHDGEVHALRKALADAEKEVSRLKSLTEINPGAEVEHADILELNTVIEALRAEKEEVEKEKSALVENLRLAENRGTWSEAESSEDLQLELTDLKKQLEQREEALKQAHASMDTLAAELEELDRQNQEATQHLIAVKDQLAAQKSQAEAEVGRLKSELTTSLGQKEALCQELAAQKEKLSQSAFTLNDLHMGKQQLEATIKELRDKLKKSQELGKETRTEASELKKLLQERETQLDALREDLSQAGERGDEVKGQMKVLEEKENEIQDARRELAELKVLYERVSSEDFELKMENRKLKEDRVQALEKVEDLDRQLQDGQASLGRVVFEKDTRIEALKLEKNQLEVELSQAENRLLDQAKQYQQTVEELTRARSLDASALQMEHERAVKLNQEKDLTIAKLKREMEQMAADHKDTSEMLDITVAGQKQLTELLQEKDAFAASLKAQADEAQQDLEARISQARQESDALRKVVEEKDKQLGAMKEKNSHLKEEIDRLKDQQSRPQPMSEPRTLDIITELETEVAQLKAARDRFEEEASTIRATSEQQRESLIQSQHALQVHQNELEQARSRHEQSTLNYEKLIGAKDEEITRLQGEMETLSVQSRPPTVEILQEDKTRSLGGENGNEKHDLSKVEIEKLVKGIKEKETEILQLNEKNFSLTKQLDQLAVSHDELGKLSQIVLQKDLEIQALHARVSGGYSQDVLLLQQQMQAYAVEREQVLAVLNEKARENSHLRSEYHRIMEIVAAKESALLKIQQENQRLSTMSDPSGSQEMFRETIQNLSRIIREKDIEIDALTQKCQTLVTVLQASGGDSGSSGSGGVSSNQFEELLHERDNLKQQVKKMDEWKQQVITTVKNMQHESAQLQEELLKLQGQVSADSDCSSKLSVDYTSLIQSYEQKEKRLGSLSQELAQVQQTISQLSSTKDVLLGKLDSVSQVPDISAQPVQTVGHPSAQDAPPKLPVVQDENLRQELESLQRALAEKQSMLRTLQENNHRLANSASFSGNEQRGHAEELRQARERIETLLRSLREKDLLIKTKGDQLNQVSETLRNRENDNEVLKQAVTNLKERALILELDVKKLKEENEAVTAKSREKETEFRALQETNMQVSLMLREREFQCSTITEKAAAMENLLKDKEQGKTGELNQLLNEVKSMQEKALAFQQERDQVMLALKQKQMETSALQSELQHTREKEQRQKLELERLRNHLLEIEDSYTREALAAEARESDLRRRVAMLDEKLTSSSSAVESASQQASLQVESLQEQLNVLARQRDEAVLQLHAAQEQVNQYAVSLSNLQMVLEQFQQEEKAMYSAELEKHKKEKEEWRRKADRLEDEASALQLNLDEATAALESASRLTDQLDLKEEQIEELKKQVGVRQEMLDEAQHKLTDLLNSTEGKVDKVLMRNLFLGYFHTPRNKRAEVLRLMGNVVGLERDDVDKMLEDEVRKGVTGWVSGWLGGSRVVQSVPTTPQRPTHTQNLNGSFSEMFVKFLEVESTPSAPAPKLPVYDIKPLSAPPPGRNVTSATAAVLSVRGEWGPASPTLTDFFRGRVWSSNQTERMLSALVFLLCCFQLGKSQRCTEGFTYDVRSRLCIDVDECRTVPAACRGDMRCVNQNGGYLCLPQGLYSQPFAGGESPSYTEPLYPDSSVGFPEQFPPISPGAGSGPGPSYPIVGRSSAPCILGYTLGEDGTCVDIDECEARSHQCNPTQVCINTAGGYSCSCTEGYWLVAGQCQDIDECRYGYCQQLCANLPGSYSCSCNPGFNLNTDSRTCEDIDECGTNPCTHGCLNSYGSFMCNCDEGFELASDGTTCIDVDECSFSDFLCQHTCINTPGSFACTCPPGYYVFEDGRSCEDLNECESGNNTCTTAQVCFNFQGGYTCLDPLICEPPYIELSDNQCLCSAENPACRERPFTVLYRHMDLSSGRSVPADIFQMQATTRYPGAFYIFQIKSGNEGREFYMRQTSNVSATLVLARPIRGPRTVVLDLEMVTVNNVINFRGSSIIRLTIFVSEHPF</sequence>
<evidence type="ECO:0000256" key="4">
    <source>
        <dbReference type="ARBA" id="ARBA00022525"/>
    </source>
</evidence>
<gene>
    <name evidence="18" type="ORF">AMELA_G00043260</name>
</gene>
<keyword evidence="19" id="KW-1185">Reference proteome</keyword>
<feature type="coiled-coil region" evidence="14">
    <location>
        <begin position="1215"/>
        <end position="1309"/>
    </location>
</feature>
<dbReference type="GO" id="GO:0005509">
    <property type="term" value="F:calcium ion binding"/>
    <property type="evidence" value="ECO:0007669"/>
    <property type="project" value="InterPro"/>
</dbReference>
<evidence type="ECO:0000256" key="1">
    <source>
        <dbReference type="ARBA" id="ARBA00004498"/>
    </source>
</evidence>
<evidence type="ECO:0000256" key="5">
    <source>
        <dbReference type="ARBA" id="ARBA00022530"/>
    </source>
</evidence>
<keyword evidence="12" id="KW-0325">Glycoprotein</keyword>
<keyword evidence="7" id="KW-0677">Repeat</keyword>
<dbReference type="GO" id="GO:0007030">
    <property type="term" value="P:Golgi organization"/>
    <property type="evidence" value="ECO:0007669"/>
    <property type="project" value="TreeGrafter"/>
</dbReference>
<dbReference type="GO" id="GO:0005794">
    <property type="term" value="C:Golgi apparatus"/>
    <property type="evidence" value="ECO:0007669"/>
    <property type="project" value="UniProtKB-SubCell"/>
</dbReference>
<dbReference type="PANTHER" id="PTHR18921:SF2">
    <property type="entry name" value="THYROID RECEPTOR-INTERACTING PROTEIN 11"/>
    <property type="match status" value="1"/>
</dbReference>
<feature type="domain" description="EGF-like" evidence="16">
    <location>
        <begin position="2196"/>
        <end position="2236"/>
    </location>
</feature>
<dbReference type="Proteomes" id="UP000593565">
    <property type="component" value="Unassembled WGS sequence"/>
</dbReference>
<keyword evidence="4" id="KW-0964">Secreted</keyword>
<feature type="domain" description="GRIP" evidence="17">
    <location>
        <begin position="1779"/>
        <end position="1828"/>
    </location>
</feature>
<comment type="subcellular location">
    <subcellularLocation>
        <location evidence="2">Golgi apparatus</location>
    </subcellularLocation>
    <subcellularLocation>
        <location evidence="1">Secreted</location>
        <location evidence="1">Extracellular space</location>
        <location evidence="1">Extracellular matrix</location>
    </subcellularLocation>
</comment>
<accession>A0A7J6B811</accession>
<dbReference type="InterPro" id="IPR000237">
    <property type="entry name" value="GRIP_dom"/>
</dbReference>
<dbReference type="SUPFAM" id="SSF57196">
    <property type="entry name" value="EGF/Laminin"/>
    <property type="match status" value="1"/>
</dbReference>
<feature type="domain" description="EGF-like" evidence="16">
    <location>
        <begin position="2118"/>
        <end position="2156"/>
    </location>
</feature>
<dbReference type="InterPro" id="IPR000152">
    <property type="entry name" value="EGF-type_Asp/Asn_hydroxyl_site"/>
</dbReference>
<evidence type="ECO:0000256" key="12">
    <source>
        <dbReference type="ARBA" id="ARBA00023180"/>
    </source>
</evidence>
<evidence type="ECO:0000313" key="19">
    <source>
        <dbReference type="Proteomes" id="UP000593565"/>
    </source>
</evidence>
<evidence type="ECO:0000256" key="11">
    <source>
        <dbReference type="ARBA" id="ARBA00023157"/>
    </source>
</evidence>